<keyword evidence="3" id="KW-0735">Signal-anchor</keyword>
<comment type="caution">
    <text evidence="8">The sequence shown here is derived from an EMBL/GenBank/DDBJ whole genome shotgun (WGS) entry which is preliminary data.</text>
</comment>
<comment type="subcellular location">
    <subcellularLocation>
        <location evidence="1">Cell envelope</location>
    </subcellularLocation>
</comment>
<dbReference type="GO" id="GO:0016491">
    <property type="term" value="F:oxidoreductase activity"/>
    <property type="evidence" value="ECO:0007669"/>
    <property type="project" value="InterPro"/>
</dbReference>
<dbReference type="OrthoDB" id="9796554at2"/>
<evidence type="ECO:0000256" key="6">
    <source>
        <dbReference type="SAM" id="SignalP"/>
    </source>
</evidence>
<evidence type="ECO:0000256" key="1">
    <source>
        <dbReference type="ARBA" id="ARBA00004196"/>
    </source>
</evidence>
<evidence type="ECO:0000256" key="5">
    <source>
        <dbReference type="ARBA" id="ARBA00023284"/>
    </source>
</evidence>
<dbReference type="GO" id="GO:0017004">
    <property type="term" value="P:cytochrome complex assembly"/>
    <property type="evidence" value="ECO:0007669"/>
    <property type="project" value="UniProtKB-KW"/>
</dbReference>
<dbReference type="CDD" id="cd02966">
    <property type="entry name" value="TlpA_like_family"/>
    <property type="match status" value="1"/>
</dbReference>
<evidence type="ECO:0000313" key="8">
    <source>
        <dbReference type="EMBL" id="RYC10636.1"/>
    </source>
</evidence>
<evidence type="ECO:0000313" key="9">
    <source>
        <dbReference type="Proteomes" id="UP000291101"/>
    </source>
</evidence>
<dbReference type="InterPro" id="IPR013766">
    <property type="entry name" value="Thioredoxin_domain"/>
</dbReference>
<feature type="domain" description="Thioredoxin" evidence="7">
    <location>
        <begin position="61"/>
        <end position="204"/>
    </location>
</feature>
<keyword evidence="9" id="KW-1185">Reference proteome</keyword>
<dbReference type="GO" id="GO:0016209">
    <property type="term" value="F:antioxidant activity"/>
    <property type="evidence" value="ECO:0007669"/>
    <property type="project" value="InterPro"/>
</dbReference>
<keyword evidence="2" id="KW-0201">Cytochrome c-type biogenesis</keyword>
<proteinExistence type="predicted"/>
<dbReference type="RefSeq" id="WP_129427237.1">
    <property type="nucleotide sequence ID" value="NZ_SDWV01000011.1"/>
</dbReference>
<name>A0A4Q2SWV4_9ACTN</name>
<dbReference type="Pfam" id="PF00578">
    <property type="entry name" value="AhpC-TSA"/>
    <property type="match status" value="1"/>
</dbReference>
<sequence>MRKLFVAVLLVACVAAGAMAWSSMSGDGIVVRPPDVQVDTPELRAAKDRIGMLDCEPGTGEAVAGGLPAVTLPCLGGGPDVELASLRGPAVINLWQARCEPCRLEMPALEAFHQEYGDQVAVIGIDFNDVQPAAALALAEETGVTYPSIADPGGDLMTEDVFAIARRGLPVFLFVDADGTVTGQASGGVDSLDEVKELVAQHLGITL</sequence>
<dbReference type="InterPro" id="IPR000866">
    <property type="entry name" value="AhpC/TSA"/>
</dbReference>
<evidence type="ECO:0000256" key="2">
    <source>
        <dbReference type="ARBA" id="ARBA00022748"/>
    </source>
</evidence>
<dbReference type="PANTHER" id="PTHR42852">
    <property type="entry name" value="THIOL:DISULFIDE INTERCHANGE PROTEIN DSBE"/>
    <property type="match status" value="1"/>
</dbReference>
<gene>
    <name evidence="8" type="ORF">EUA94_12675</name>
</gene>
<dbReference type="Proteomes" id="UP000291101">
    <property type="component" value="Unassembled WGS sequence"/>
</dbReference>
<protein>
    <submittedName>
        <fullName evidence="8">TlpA family protein disulfide reductase</fullName>
    </submittedName>
</protein>
<dbReference type="PANTHER" id="PTHR42852:SF6">
    <property type="entry name" value="THIOL:DISULFIDE INTERCHANGE PROTEIN DSBE"/>
    <property type="match status" value="1"/>
</dbReference>
<dbReference type="InterPro" id="IPR036249">
    <property type="entry name" value="Thioredoxin-like_sf"/>
</dbReference>
<evidence type="ECO:0000259" key="7">
    <source>
        <dbReference type="PROSITE" id="PS51352"/>
    </source>
</evidence>
<keyword evidence="4" id="KW-1015">Disulfide bond</keyword>
<keyword evidence="5" id="KW-0676">Redox-active center</keyword>
<dbReference type="PROSITE" id="PS51352">
    <property type="entry name" value="THIOREDOXIN_2"/>
    <property type="match status" value="1"/>
</dbReference>
<feature type="signal peptide" evidence="6">
    <location>
        <begin position="1"/>
        <end position="20"/>
    </location>
</feature>
<dbReference type="Gene3D" id="3.40.30.10">
    <property type="entry name" value="Glutaredoxin"/>
    <property type="match status" value="1"/>
</dbReference>
<dbReference type="GO" id="GO:0030313">
    <property type="term" value="C:cell envelope"/>
    <property type="evidence" value="ECO:0007669"/>
    <property type="project" value="UniProtKB-SubCell"/>
</dbReference>
<keyword evidence="3" id="KW-0812">Transmembrane</keyword>
<evidence type="ECO:0000256" key="4">
    <source>
        <dbReference type="ARBA" id="ARBA00023157"/>
    </source>
</evidence>
<organism evidence="8 9">
    <name type="scientific">Nocardioides zhouii</name>
    <dbReference type="NCBI Taxonomy" id="1168729"/>
    <lineage>
        <taxon>Bacteria</taxon>
        <taxon>Bacillati</taxon>
        <taxon>Actinomycetota</taxon>
        <taxon>Actinomycetes</taxon>
        <taxon>Propionibacteriales</taxon>
        <taxon>Nocardioidaceae</taxon>
        <taxon>Nocardioides</taxon>
    </lineage>
</organism>
<evidence type="ECO:0000256" key="3">
    <source>
        <dbReference type="ARBA" id="ARBA00022968"/>
    </source>
</evidence>
<dbReference type="SUPFAM" id="SSF52833">
    <property type="entry name" value="Thioredoxin-like"/>
    <property type="match status" value="1"/>
</dbReference>
<reference evidence="8 9" key="1">
    <citation type="submission" date="2019-01" db="EMBL/GenBank/DDBJ databases">
        <title>Novel species of Nocardioides.</title>
        <authorList>
            <person name="Liu Q."/>
            <person name="X Y.-H."/>
        </authorList>
    </citation>
    <scope>NUCLEOTIDE SEQUENCE [LARGE SCALE GENOMIC DNA]</scope>
    <source>
        <strain evidence="8 9">HLT2-9</strain>
    </source>
</reference>
<dbReference type="AlphaFoldDB" id="A0A4Q2SWV4"/>
<dbReference type="EMBL" id="SDWV01000011">
    <property type="protein sequence ID" value="RYC10636.1"/>
    <property type="molecule type" value="Genomic_DNA"/>
</dbReference>
<dbReference type="InterPro" id="IPR050553">
    <property type="entry name" value="Thioredoxin_ResA/DsbE_sf"/>
</dbReference>
<accession>A0A4Q2SWV4</accession>
<feature type="chain" id="PRO_5020376573" evidence="6">
    <location>
        <begin position="21"/>
        <end position="207"/>
    </location>
</feature>
<keyword evidence="6" id="KW-0732">Signal</keyword>